<protein>
    <submittedName>
        <fullName evidence="1">Uncharacterized protein</fullName>
    </submittedName>
</protein>
<evidence type="ECO:0000313" key="2">
    <source>
        <dbReference type="Proteomes" id="UP000290288"/>
    </source>
</evidence>
<accession>A0A4Q2DTV0</accession>
<reference evidence="1 2" key="1">
    <citation type="submission" date="2019-01" db="EMBL/GenBank/DDBJ databases">
        <title>Draft genome sequence of Psathyrella aberdarensis IHI B618.</title>
        <authorList>
            <person name="Buettner E."/>
            <person name="Kellner H."/>
        </authorList>
    </citation>
    <scope>NUCLEOTIDE SEQUENCE [LARGE SCALE GENOMIC DNA]</scope>
    <source>
        <strain evidence="1 2">IHI B618</strain>
    </source>
</reference>
<evidence type="ECO:0000313" key="1">
    <source>
        <dbReference type="EMBL" id="RXW23543.1"/>
    </source>
</evidence>
<organism evidence="1 2">
    <name type="scientific">Candolleomyces aberdarensis</name>
    <dbReference type="NCBI Taxonomy" id="2316362"/>
    <lineage>
        <taxon>Eukaryota</taxon>
        <taxon>Fungi</taxon>
        <taxon>Dikarya</taxon>
        <taxon>Basidiomycota</taxon>
        <taxon>Agaricomycotina</taxon>
        <taxon>Agaricomycetes</taxon>
        <taxon>Agaricomycetidae</taxon>
        <taxon>Agaricales</taxon>
        <taxon>Agaricineae</taxon>
        <taxon>Psathyrellaceae</taxon>
        <taxon>Candolleomyces</taxon>
    </lineage>
</organism>
<sequence>MDALKACGIDPSSRLLNFALSVDTSNGFSLLQKQYSTVNYHLIDEGPEAKPMVKVSTNAMLADADCPRLNI</sequence>
<proteinExistence type="predicted"/>
<dbReference type="AlphaFoldDB" id="A0A4Q2DTV0"/>
<dbReference type="Proteomes" id="UP000290288">
    <property type="component" value="Unassembled WGS sequence"/>
</dbReference>
<name>A0A4Q2DTV0_9AGAR</name>
<gene>
    <name evidence="1" type="ORF">EST38_g2321</name>
</gene>
<keyword evidence="2" id="KW-1185">Reference proteome</keyword>
<dbReference type="EMBL" id="SDEE01000039">
    <property type="protein sequence ID" value="RXW23543.1"/>
    <property type="molecule type" value="Genomic_DNA"/>
</dbReference>
<comment type="caution">
    <text evidence="1">The sequence shown here is derived from an EMBL/GenBank/DDBJ whole genome shotgun (WGS) entry which is preliminary data.</text>
</comment>